<keyword evidence="3 5" id="KW-0238">DNA-binding</keyword>
<evidence type="ECO:0000256" key="5">
    <source>
        <dbReference type="PROSITE-ProRule" id="PRU01248"/>
    </source>
</evidence>
<feature type="region of interest" description="Disordered" evidence="6">
    <location>
        <begin position="1"/>
        <end position="22"/>
    </location>
</feature>
<evidence type="ECO:0000313" key="9">
    <source>
        <dbReference type="EMBL" id="TMR40532.1"/>
    </source>
</evidence>
<evidence type="ECO:0000256" key="1">
    <source>
        <dbReference type="ARBA" id="ARBA00008857"/>
    </source>
</evidence>
<dbReference type="SUPFAM" id="SSF56349">
    <property type="entry name" value="DNA breaking-rejoining enzymes"/>
    <property type="match status" value="1"/>
</dbReference>
<evidence type="ECO:0000256" key="6">
    <source>
        <dbReference type="SAM" id="MobiDB-lite"/>
    </source>
</evidence>
<dbReference type="InterPro" id="IPR013762">
    <property type="entry name" value="Integrase-like_cat_sf"/>
</dbReference>
<dbReference type="InterPro" id="IPR050090">
    <property type="entry name" value="Tyrosine_recombinase_XerCD"/>
</dbReference>
<evidence type="ECO:0000256" key="2">
    <source>
        <dbReference type="ARBA" id="ARBA00022908"/>
    </source>
</evidence>
<reference evidence="9 10" key="1">
    <citation type="submission" date="2019-05" db="EMBL/GenBank/DDBJ databases">
        <title>Draft genome sequence of Actinomadura geliboluensis A8036.</title>
        <authorList>
            <person name="Saricaoglu S."/>
            <person name="Isik K."/>
        </authorList>
    </citation>
    <scope>NUCLEOTIDE SEQUENCE [LARGE SCALE GENOMIC DNA]</scope>
    <source>
        <strain evidence="9 10">A8036</strain>
    </source>
</reference>
<dbReference type="GO" id="GO:0015074">
    <property type="term" value="P:DNA integration"/>
    <property type="evidence" value="ECO:0007669"/>
    <property type="project" value="UniProtKB-KW"/>
</dbReference>
<dbReference type="Proteomes" id="UP000305238">
    <property type="component" value="Unassembled WGS sequence"/>
</dbReference>
<protein>
    <submittedName>
        <fullName evidence="9">Transposase</fullName>
    </submittedName>
</protein>
<dbReference type="PANTHER" id="PTHR30349">
    <property type="entry name" value="PHAGE INTEGRASE-RELATED"/>
    <property type="match status" value="1"/>
</dbReference>
<dbReference type="AlphaFoldDB" id="A0A5S4H6F8"/>
<dbReference type="Pfam" id="PF02899">
    <property type="entry name" value="Phage_int_SAM_1"/>
    <property type="match status" value="1"/>
</dbReference>
<dbReference type="InterPro" id="IPR002104">
    <property type="entry name" value="Integrase_catalytic"/>
</dbReference>
<sequence>MKGDEGPGVGADGSAGAEHRGERALLSAVDGEVVVPLHLDPGAGVGAAERGTRRLPLGRVLVALALVDVVGDGPQLGAAEVVGVSLAAGRRPGPGAGRPRLRERHHVISAPTLVCRRRRSACPPAASNPVNVKLSPLTLSDGDDGGGSSVAVKQRVVTREGLTWTVLGADYRVVGPIEQYLEFLRIGEHSPNTIASYAKSLELWWTFLERRGQRWDAVGITDLSEFVGQVRRGEVGSEVVSLSGMPAVGDSTVAARVRPVMSFYRHQAARGVKVAATFYETVYGPTGSSTSFLEHIARQHGRRRSQVRLRVRRKPFTVLLPTQMAALREAEARWDAAAGQWQGELRYLLLWTLLEETGLRLGEALALQHRDWSPGTGGTAVIRVMERYDHPHGLRPKSGYRRVVIGSRLDRLYGDWVWALCEAGADVALHDWDSAYIFCNLHRGERFGPLRPSSVYKHLAALKKRVPSLPAAMTPHWYRHTHATALLLAGVPEHVVSRRLGHADIQTTIDTYAHVTEDAELRACADWEKIRKGWNV</sequence>
<dbReference type="InterPro" id="IPR010998">
    <property type="entry name" value="Integrase_recombinase_N"/>
</dbReference>
<dbReference type="PANTHER" id="PTHR30349:SF64">
    <property type="entry name" value="PROPHAGE INTEGRASE INTD-RELATED"/>
    <property type="match status" value="1"/>
</dbReference>
<keyword evidence="4" id="KW-0233">DNA recombination</keyword>
<evidence type="ECO:0000256" key="3">
    <source>
        <dbReference type="ARBA" id="ARBA00023125"/>
    </source>
</evidence>
<evidence type="ECO:0000259" key="7">
    <source>
        <dbReference type="PROSITE" id="PS51898"/>
    </source>
</evidence>
<dbReference type="GO" id="GO:0003677">
    <property type="term" value="F:DNA binding"/>
    <property type="evidence" value="ECO:0007669"/>
    <property type="project" value="UniProtKB-UniRule"/>
</dbReference>
<keyword evidence="10" id="KW-1185">Reference proteome</keyword>
<comment type="similarity">
    <text evidence="1">Belongs to the 'phage' integrase family.</text>
</comment>
<feature type="compositionally biased region" description="Gly residues" evidence="6">
    <location>
        <begin position="1"/>
        <end position="13"/>
    </location>
</feature>
<keyword evidence="2" id="KW-0229">DNA integration</keyword>
<dbReference type="PROSITE" id="PS51898">
    <property type="entry name" value="TYR_RECOMBINASE"/>
    <property type="match status" value="1"/>
</dbReference>
<dbReference type="InterPro" id="IPR044068">
    <property type="entry name" value="CB"/>
</dbReference>
<dbReference type="PROSITE" id="PS51900">
    <property type="entry name" value="CB"/>
    <property type="match status" value="1"/>
</dbReference>
<dbReference type="Gene3D" id="1.10.150.130">
    <property type="match status" value="1"/>
</dbReference>
<dbReference type="GO" id="GO:0006310">
    <property type="term" value="P:DNA recombination"/>
    <property type="evidence" value="ECO:0007669"/>
    <property type="project" value="UniProtKB-KW"/>
</dbReference>
<evidence type="ECO:0000313" key="10">
    <source>
        <dbReference type="Proteomes" id="UP000305238"/>
    </source>
</evidence>
<gene>
    <name evidence="9" type="ORF">ETD96_10375</name>
</gene>
<organism evidence="9 10">
    <name type="scientific">Actinomadura geliboluensis</name>
    <dbReference type="NCBI Taxonomy" id="882440"/>
    <lineage>
        <taxon>Bacteria</taxon>
        <taxon>Bacillati</taxon>
        <taxon>Actinomycetota</taxon>
        <taxon>Actinomycetes</taxon>
        <taxon>Streptosporangiales</taxon>
        <taxon>Thermomonosporaceae</taxon>
        <taxon>Actinomadura</taxon>
    </lineage>
</organism>
<evidence type="ECO:0000256" key="4">
    <source>
        <dbReference type="ARBA" id="ARBA00023172"/>
    </source>
</evidence>
<dbReference type="EMBL" id="VCKZ01000052">
    <property type="protein sequence ID" value="TMR40532.1"/>
    <property type="molecule type" value="Genomic_DNA"/>
</dbReference>
<comment type="caution">
    <text evidence="9">The sequence shown here is derived from an EMBL/GenBank/DDBJ whole genome shotgun (WGS) entry which is preliminary data.</text>
</comment>
<feature type="domain" description="Tyr recombinase" evidence="7">
    <location>
        <begin position="311"/>
        <end position="526"/>
    </location>
</feature>
<dbReference type="Gene3D" id="1.10.443.10">
    <property type="entry name" value="Intergrase catalytic core"/>
    <property type="match status" value="1"/>
</dbReference>
<evidence type="ECO:0000259" key="8">
    <source>
        <dbReference type="PROSITE" id="PS51900"/>
    </source>
</evidence>
<accession>A0A5S4H6F8</accession>
<name>A0A5S4H6F8_9ACTN</name>
<dbReference type="InterPro" id="IPR004107">
    <property type="entry name" value="Integrase_SAM-like_N"/>
</dbReference>
<dbReference type="InterPro" id="IPR011010">
    <property type="entry name" value="DNA_brk_join_enz"/>
</dbReference>
<dbReference type="Pfam" id="PF00589">
    <property type="entry name" value="Phage_integrase"/>
    <property type="match status" value="1"/>
</dbReference>
<dbReference type="OrthoDB" id="9803188at2"/>
<proteinExistence type="inferred from homology"/>
<feature type="domain" description="Core-binding (CB)" evidence="8">
    <location>
        <begin position="171"/>
        <end position="268"/>
    </location>
</feature>